<dbReference type="GO" id="GO:0046872">
    <property type="term" value="F:metal ion binding"/>
    <property type="evidence" value="ECO:0007669"/>
    <property type="project" value="UniProtKB-KW"/>
</dbReference>
<evidence type="ECO:0000259" key="2">
    <source>
        <dbReference type="SMART" id="SM00849"/>
    </source>
</evidence>
<feature type="domain" description="Metallo-beta-lactamase" evidence="2">
    <location>
        <begin position="74"/>
        <end position="238"/>
    </location>
</feature>
<sequence>MQAVTLDKRRLSDTFISTGERQLTEKKKKEIRISRRTSKKFHWKQRCLSLIVLYLGSNLDRMVHLSQLILGDTGCVSYVVLCRKNKVAAIVDPFQGFETRVEEELKILGNPRVKYVMDTHTHADRHSSSSFFADKYGTGGVVKSEKTKYVGEKSKTKDGDTLSVGGADIKVLFTPGHTYDHNCYLIDQDYLLVGDCLFIGDVGRIDLGGNPREKSDLLFDSLRKLEKMSPDLKVCPNHVGAAHAISSEETFSSIGKEIKTNEAMQIKDKDEFFTYMTEGWPPKPDDWEQIIQDNLNG</sequence>
<dbReference type="CDD" id="cd07724">
    <property type="entry name" value="POD-like_MBL-fold"/>
    <property type="match status" value="1"/>
</dbReference>
<dbReference type="Gene3D" id="3.60.15.10">
    <property type="entry name" value="Ribonuclease Z/Hydroxyacylglutathione hydrolase-like"/>
    <property type="match status" value="1"/>
</dbReference>
<dbReference type="InterPro" id="IPR001279">
    <property type="entry name" value="Metallo-B-lactamas"/>
</dbReference>
<name>A0A382M5X7_9ZZZZ</name>
<dbReference type="GO" id="GO:0050313">
    <property type="term" value="F:sulfur dioxygenase activity"/>
    <property type="evidence" value="ECO:0007669"/>
    <property type="project" value="InterPro"/>
</dbReference>
<dbReference type="SMART" id="SM00849">
    <property type="entry name" value="Lactamase_B"/>
    <property type="match status" value="1"/>
</dbReference>
<dbReference type="InterPro" id="IPR044528">
    <property type="entry name" value="POD-like_MBL-fold"/>
</dbReference>
<dbReference type="GO" id="GO:0006749">
    <property type="term" value="P:glutathione metabolic process"/>
    <property type="evidence" value="ECO:0007669"/>
    <property type="project" value="InterPro"/>
</dbReference>
<evidence type="ECO:0000256" key="1">
    <source>
        <dbReference type="ARBA" id="ARBA00022723"/>
    </source>
</evidence>
<reference evidence="3" key="1">
    <citation type="submission" date="2018-05" db="EMBL/GenBank/DDBJ databases">
        <authorList>
            <person name="Lanie J.A."/>
            <person name="Ng W.-L."/>
            <person name="Kazmierczak K.M."/>
            <person name="Andrzejewski T.M."/>
            <person name="Davidsen T.M."/>
            <person name="Wayne K.J."/>
            <person name="Tettelin H."/>
            <person name="Glass J.I."/>
            <person name="Rusch D."/>
            <person name="Podicherti R."/>
            <person name="Tsui H.-C.T."/>
            <person name="Winkler M.E."/>
        </authorList>
    </citation>
    <scope>NUCLEOTIDE SEQUENCE</scope>
</reference>
<dbReference type="InterPro" id="IPR036866">
    <property type="entry name" value="RibonucZ/Hydroxyglut_hydro"/>
</dbReference>
<dbReference type="InterPro" id="IPR051682">
    <property type="entry name" value="Mito_Persulfide_Diox"/>
</dbReference>
<proteinExistence type="predicted"/>
<accession>A0A382M5X7</accession>
<organism evidence="3">
    <name type="scientific">marine metagenome</name>
    <dbReference type="NCBI Taxonomy" id="408172"/>
    <lineage>
        <taxon>unclassified sequences</taxon>
        <taxon>metagenomes</taxon>
        <taxon>ecological metagenomes</taxon>
    </lineage>
</organism>
<keyword evidence="1" id="KW-0479">Metal-binding</keyword>
<dbReference type="AlphaFoldDB" id="A0A382M5X7"/>
<dbReference type="PANTHER" id="PTHR43084:SF1">
    <property type="entry name" value="PERSULFIDE DIOXYGENASE ETHE1, MITOCHONDRIAL"/>
    <property type="match status" value="1"/>
</dbReference>
<evidence type="ECO:0000313" key="3">
    <source>
        <dbReference type="EMBL" id="SVC42762.1"/>
    </source>
</evidence>
<dbReference type="GO" id="GO:0070813">
    <property type="term" value="P:hydrogen sulfide metabolic process"/>
    <property type="evidence" value="ECO:0007669"/>
    <property type="project" value="TreeGrafter"/>
</dbReference>
<dbReference type="PANTHER" id="PTHR43084">
    <property type="entry name" value="PERSULFIDE DIOXYGENASE ETHE1"/>
    <property type="match status" value="1"/>
</dbReference>
<protein>
    <recommendedName>
        <fullName evidence="2">Metallo-beta-lactamase domain-containing protein</fullName>
    </recommendedName>
</protein>
<dbReference type="Pfam" id="PF00753">
    <property type="entry name" value="Lactamase_B"/>
    <property type="match status" value="1"/>
</dbReference>
<dbReference type="SUPFAM" id="SSF56281">
    <property type="entry name" value="Metallo-hydrolase/oxidoreductase"/>
    <property type="match status" value="1"/>
</dbReference>
<dbReference type="EMBL" id="UINC01090639">
    <property type="protein sequence ID" value="SVC42762.1"/>
    <property type="molecule type" value="Genomic_DNA"/>
</dbReference>
<gene>
    <name evidence="3" type="ORF">METZ01_LOCUS295616</name>
</gene>